<sequence>MENKGAVAEAGSAPQRYRCQRWVHACNANSSRFADFAKHLRGIVRPTQIAYQQIMSAYDGQPVCVEIKHHDREAWSFVLPNVYGDRPWRIQHFDHDGFSGHECHDSLEAAVEDMIGLGYRIMDAGALDRIAATLRWHLGVRRAAILQKSQEGLITFEQMLAEQAALVP</sequence>
<reference evidence="1" key="1">
    <citation type="journal article" date="2014" name="Microbiology">
        <title>A 2,4-dichlorophenoxyacetic acid degradation plasmid pM7012 discloses distribution of an unclassified megaplasmid group across bacterial species.</title>
        <authorList>
            <person name="Sakai Y."/>
            <person name="Ogawa N."/>
            <person name="Shimomura Y."/>
            <person name="Fujii T."/>
        </authorList>
    </citation>
    <scope>NUCLEOTIDE SEQUENCE</scope>
    <source>
        <strain evidence="1">M701</strain>
    </source>
</reference>
<proteinExistence type="predicted"/>
<evidence type="ECO:0000313" key="1">
    <source>
        <dbReference type="EMBL" id="BAO19177.1"/>
    </source>
</evidence>
<accession>V5YP51</accession>
<geneLocation type="plasmid" evidence="1">
    <name>pM7012</name>
</geneLocation>
<dbReference type="EMBL" id="AB853026">
    <property type="protein sequence ID" value="BAO19177.1"/>
    <property type="molecule type" value="Genomic_DNA"/>
</dbReference>
<name>V5YP51_9BURK</name>
<keyword evidence="1" id="KW-0614">Plasmid</keyword>
<dbReference type="AlphaFoldDB" id="V5YP51"/>
<organism evidence="1">
    <name type="scientific">Burkholderia sp. M701</name>
    <dbReference type="NCBI Taxonomy" id="326454"/>
    <lineage>
        <taxon>Bacteria</taxon>
        <taxon>Pseudomonadati</taxon>
        <taxon>Pseudomonadota</taxon>
        <taxon>Betaproteobacteria</taxon>
        <taxon>Burkholderiales</taxon>
        <taxon>Burkholderiaceae</taxon>
        <taxon>Burkholderia</taxon>
    </lineage>
</organism>
<protein>
    <submittedName>
        <fullName evidence="1">Uncharacterized protein</fullName>
    </submittedName>
</protein>
<reference evidence="1" key="2">
    <citation type="submission" date="2024-06" db="EMBL/GenBank/DDBJ databases">
        <authorList>
            <person name="Sakai Y."/>
            <person name="Fujii T."/>
        </authorList>
    </citation>
    <scope>NUCLEOTIDE SEQUENCE</scope>
    <source>
        <strain evidence="1">M701</strain>
        <plasmid evidence="1">pM7012</plasmid>
    </source>
</reference>